<dbReference type="InterPro" id="IPR014001">
    <property type="entry name" value="Helicase_ATP-bd"/>
</dbReference>
<dbReference type="GO" id="GO:0003724">
    <property type="term" value="F:RNA helicase activity"/>
    <property type="evidence" value="ECO:0007669"/>
    <property type="project" value="InterPro"/>
</dbReference>
<dbReference type="EMBL" id="LSQZ01000011">
    <property type="protein sequence ID" value="KXI14261.1"/>
    <property type="molecule type" value="Genomic_DNA"/>
</dbReference>
<dbReference type="RefSeq" id="WP_060916576.1">
    <property type="nucleotide sequence ID" value="NZ_CAXUJS010000016.1"/>
</dbReference>
<evidence type="ECO:0000259" key="7">
    <source>
        <dbReference type="PROSITE" id="PS51192"/>
    </source>
</evidence>
<evidence type="ECO:0000256" key="1">
    <source>
        <dbReference type="ARBA" id="ARBA00022741"/>
    </source>
</evidence>
<evidence type="ECO:0000259" key="9">
    <source>
        <dbReference type="PROSITE" id="PS51195"/>
    </source>
</evidence>
<feature type="domain" description="Helicase ATP-binding" evidence="7">
    <location>
        <begin position="32"/>
        <end position="208"/>
    </location>
</feature>
<dbReference type="GO" id="GO:0003676">
    <property type="term" value="F:nucleic acid binding"/>
    <property type="evidence" value="ECO:0007669"/>
    <property type="project" value="InterPro"/>
</dbReference>
<dbReference type="PANTHER" id="PTHR47959:SF13">
    <property type="entry name" value="ATP-DEPENDENT RNA HELICASE RHLE"/>
    <property type="match status" value="1"/>
</dbReference>
<protein>
    <submittedName>
        <fullName evidence="10">DEAD-box ATP-dependent RNA helicase CshA family protein</fullName>
    </submittedName>
</protein>
<dbReference type="eggNOG" id="COG0513">
    <property type="taxonomic scope" value="Bacteria"/>
</dbReference>
<dbReference type="InterPro" id="IPR050079">
    <property type="entry name" value="DEAD_box_RNA_helicase"/>
</dbReference>
<reference evidence="10" key="1">
    <citation type="submission" date="2016-02" db="EMBL/GenBank/DDBJ databases">
        <authorList>
            <person name="Wen L."/>
            <person name="He K."/>
            <person name="Yang H."/>
        </authorList>
    </citation>
    <scope>NUCLEOTIDE SEQUENCE [LARGE SCALE GENOMIC DNA]</scope>
    <source>
        <strain evidence="10">MJR8628A</strain>
    </source>
</reference>
<dbReference type="CDD" id="cd00268">
    <property type="entry name" value="DEADc"/>
    <property type="match status" value="1"/>
</dbReference>
<comment type="caution">
    <text evidence="10">The sequence shown here is derived from an EMBL/GenBank/DDBJ whole genome shotgun (WGS) entry which is preliminary data.</text>
</comment>
<dbReference type="Gene3D" id="3.40.50.300">
    <property type="entry name" value="P-loop containing nucleotide triphosphate hydrolases"/>
    <property type="match status" value="2"/>
</dbReference>
<dbReference type="SMART" id="SM00487">
    <property type="entry name" value="DEXDc"/>
    <property type="match status" value="1"/>
</dbReference>
<dbReference type="Pfam" id="PF00271">
    <property type="entry name" value="Helicase_C"/>
    <property type="match status" value="1"/>
</dbReference>
<evidence type="ECO:0000256" key="2">
    <source>
        <dbReference type="ARBA" id="ARBA00022801"/>
    </source>
</evidence>
<dbReference type="SUPFAM" id="SSF52540">
    <property type="entry name" value="P-loop containing nucleoside triphosphate hydrolases"/>
    <property type="match status" value="1"/>
</dbReference>
<evidence type="ECO:0000256" key="6">
    <source>
        <dbReference type="PROSITE-ProRule" id="PRU00552"/>
    </source>
</evidence>
<comment type="similarity">
    <text evidence="5">Belongs to the DEAD box helicase family.</text>
</comment>
<feature type="short sequence motif" description="Q motif" evidence="6">
    <location>
        <begin position="1"/>
        <end position="29"/>
    </location>
</feature>
<dbReference type="SMART" id="SM00490">
    <property type="entry name" value="HELICc"/>
    <property type="match status" value="1"/>
</dbReference>
<sequence length="366" mass="42067">MNFKDFNIDENLVQALAKIGIKEPTRVQLESIPLIIDKRDLMIKSNTGTGKTLSFLLPLIDKILKKDIDSILILAPTRELVLQINDMAVDIISHIGDENIKNTVNILPIYGGKDIKAQINKLKNSINILVATPGRLLDHINRNTISVSKFDSIVIDEADQMLLMGFRNEIDLIFSKIKKYDQTIFLSATLDSKVKKLVYRYSNNPIEVNIEEDTHVPDLIEQEFVFTNDRQKFEDFCSKIDHDQPFMAIVFCRTKARVDNLEEKLGQRKYNCKKIHSDISQAKRERIMKDFRDLKIQFLISTDLSARGIDVNGISHIYNYDFPERPEDYIHRIGRAGRIGKDGKSCSFVTEKNMSVYDEVKAILEK</sequence>
<evidence type="ECO:0000259" key="8">
    <source>
        <dbReference type="PROSITE" id="PS51194"/>
    </source>
</evidence>
<dbReference type="GO" id="GO:0005524">
    <property type="term" value="F:ATP binding"/>
    <property type="evidence" value="ECO:0007669"/>
    <property type="project" value="UniProtKB-KW"/>
</dbReference>
<evidence type="ECO:0000313" key="10">
    <source>
        <dbReference type="EMBL" id="KXI14261.1"/>
    </source>
</evidence>
<dbReference type="Proteomes" id="UP000070326">
    <property type="component" value="Unassembled WGS sequence"/>
</dbReference>
<name>A0A135YY37_9FIRM</name>
<dbReference type="GO" id="GO:0016787">
    <property type="term" value="F:hydrolase activity"/>
    <property type="evidence" value="ECO:0007669"/>
    <property type="project" value="UniProtKB-KW"/>
</dbReference>
<evidence type="ECO:0000256" key="5">
    <source>
        <dbReference type="ARBA" id="ARBA00038437"/>
    </source>
</evidence>
<dbReference type="STRING" id="1261.HMPREF3195_00323"/>
<gene>
    <name evidence="10" type="ORF">HMPREF3195_00323</name>
</gene>
<keyword evidence="1" id="KW-0547">Nucleotide-binding</keyword>
<evidence type="ECO:0000256" key="3">
    <source>
        <dbReference type="ARBA" id="ARBA00022806"/>
    </source>
</evidence>
<dbReference type="InterPro" id="IPR011545">
    <property type="entry name" value="DEAD/DEAH_box_helicase_dom"/>
</dbReference>
<dbReference type="AlphaFoldDB" id="A0A135YY37"/>
<dbReference type="PATRIC" id="fig|1261.3.peg.502"/>
<dbReference type="InterPro" id="IPR001650">
    <property type="entry name" value="Helicase_C-like"/>
</dbReference>
<dbReference type="PROSITE" id="PS51192">
    <property type="entry name" value="HELICASE_ATP_BIND_1"/>
    <property type="match status" value="1"/>
</dbReference>
<dbReference type="GO" id="GO:0005829">
    <property type="term" value="C:cytosol"/>
    <property type="evidence" value="ECO:0007669"/>
    <property type="project" value="TreeGrafter"/>
</dbReference>
<feature type="domain" description="Helicase C-terminal" evidence="8">
    <location>
        <begin position="232"/>
        <end position="366"/>
    </location>
</feature>
<keyword evidence="2" id="KW-0378">Hydrolase</keyword>
<keyword evidence="4" id="KW-0067">ATP-binding</keyword>
<keyword evidence="3 10" id="KW-0347">Helicase</keyword>
<dbReference type="InterPro" id="IPR027417">
    <property type="entry name" value="P-loop_NTPase"/>
</dbReference>
<dbReference type="PROSITE" id="PS51195">
    <property type="entry name" value="Q_MOTIF"/>
    <property type="match status" value="1"/>
</dbReference>
<feature type="domain" description="DEAD-box RNA helicase Q" evidence="9">
    <location>
        <begin position="1"/>
        <end position="29"/>
    </location>
</feature>
<dbReference type="PROSITE" id="PS51194">
    <property type="entry name" value="HELICASE_CTER"/>
    <property type="match status" value="1"/>
</dbReference>
<dbReference type="CDD" id="cd18787">
    <property type="entry name" value="SF2_C_DEAD"/>
    <property type="match status" value="1"/>
</dbReference>
<dbReference type="Pfam" id="PF00270">
    <property type="entry name" value="DEAD"/>
    <property type="match status" value="1"/>
</dbReference>
<proteinExistence type="inferred from homology"/>
<organism evidence="10">
    <name type="scientific">Peptostreptococcus anaerobius</name>
    <dbReference type="NCBI Taxonomy" id="1261"/>
    <lineage>
        <taxon>Bacteria</taxon>
        <taxon>Bacillati</taxon>
        <taxon>Bacillota</taxon>
        <taxon>Clostridia</taxon>
        <taxon>Peptostreptococcales</taxon>
        <taxon>Peptostreptococcaceae</taxon>
        <taxon>Peptostreptococcus</taxon>
    </lineage>
</organism>
<evidence type="ECO:0000256" key="4">
    <source>
        <dbReference type="ARBA" id="ARBA00022840"/>
    </source>
</evidence>
<accession>A0A135YY37</accession>
<dbReference type="InterPro" id="IPR044742">
    <property type="entry name" value="DEAD/DEAH_RhlB"/>
</dbReference>
<dbReference type="InterPro" id="IPR014014">
    <property type="entry name" value="RNA_helicase_DEAD_Q_motif"/>
</dbReference>
<dbReference type="PANTHER" id="PTHR47959">
    <property type="entry name" value="ATP-DEPENDENT RNA HELICASE RHLE-RELATED"/>
    <property type="match status" value="1"/>
</dbReference>